<dbReference type="GeneID" id="105123378"/>
<name>A0AAJ6XJH1_POPEU</name>
<sequence>MTVKSLAVLNKSYRMRGPYEMKKEQTRLFRQLPSGLNMEVIEQKGLVFTDKKIIETQETAKRTHLWFLFMELSSARCWDEHWLPFFSWFGFDCYSVSLLGQVTRSFALRLFKQIFHSVRKHSSHQRWRIIW</sequence>
<evidence type="ECO:0000313" key="1">
    <source>
        <dbReference type="Proteomes" id="UP000694918"/>
    </source>
</evidence>
<reference evidence="2" key="1">
    <citation type="submission" date="2025-08" db="UniProtKB">
        <authorList>
            <consortium name="RefSeq"/>
        </authorList>
    </citation>
    <scope>IDENTIFICATION</scope>
</reference>
<dbReference type="KEGG" id="peu:105123378"/>
<dbReference type="Proteomes" id="UP000694918">
    <property type="component" value="Unplaced"/>
</dbReference>
<dbReference type="RefSeq" id="XP_011021252.1">
    <property type="nucleotide sequence ID" value="XM_011022950.1"/>
</dbReference>
<evidence type="ECO:0000313" key="2">
    <source>
        <dbReference type="RefSeq" id="XP_011021252.1"/>
    </source>
</evidence>
<gene>
    <name evidence="2" type="primary">LOC105123378</name>
</gene>
<keyword evidence="1" id="KW-1185">Reference proteome</keyword>
<accession>A0AAJ6XJH1</accession>
<organism evidence="1 2">
    <name type="scientific">Populus euphratica</name>
    <name type="common">Euphrates poplar</name>
    <dbReference type="NCBI Taxonomy" id="75702"/>
    <lineage>
        <taxon>Eukaryota</taxon>
        <taxon>Viridiplantae</taxon>
        <taxon>Streptophyta</taxon>
        <taxon>Embryophyta</taxon>
        <taxon>Tracheophyta</taxon>
        <taxon>Spermatophyta</taxon>
        <taxon>Magnoliopsida</taxon>
        <taxon>eudicotyledons</taxon>
        <taxon>Gunneridae</taxon>
        <taxon>Pentapetalae</taxon>
        <taxon>rosids</taxon>
        <taxon>fabids</taxon>
        <taxon>Malpighiales</taxon>
        <taxon>Salicaceae</taxon>
        <taxon>Saliceae</taxon>
        <taxon>Populus</taxon>
    </lineage>
</organism>
<protein>
    <submittedName>
        <fullName evidence="2">Uncharacterized protein LOC105123378</fullName>
    </submittedName>
</protein>
<dbReference type="AlphaFoldDB" id="A0AAJ6XJH1"/>
<proteinExistence type="predicted"/>